<name>J0CXM4_AURST</name>
<evidence type="ECO:0000256" key="1">
    <source>
        <dbReference type="ARBA" id="ARBA00005986"/>
    </source>
</evidence>
<protein>
    <recommendedName>
        <fullName evidence="2">EthD domain-containing protein</fullName>
    </recommendedName>
</protein>
<feature type="domain" description="EthD" evidence="2">
    <location>
        <begin position="14"/>
        <end position="106"/>
    </location>
</feature>
<dbReference type="Pfam" id="PF07110">
    <property type="entry name" value="EthD"/>
    <property type="match status" value="1"/>
</dbReference>
<evidence type="ECO:0000259" key="2">
    <source>
        <dbReference type="Pfam" id="PF07110"/>
    </source>
</evidence>
<dbReference type="SUPFAM" id="SSF54909">
    <property type="entry name" value="Dimeric alpha+beta barrel"/>
    <property type="match status" value="1"/>
</dbReference>
<dbReference type="OrthoDB" id="3183782at2759"/>
<comment type="similarity">
    <text evidence="1">Belongs to the tpcK family.</text>
</comment>
<dbReference type="EMBL" id="JH687886">
    <property type="protein sequence ID" value="EJD35551.1"/>
    <property type="molecule type" value="Genomic_DNA"/>
</dbReference>
<sequence length="128" mass="14630">MPQLVKLSLYIKRKEGVSMEFFHKHWSGEHAKIIMGLPIAQKVLVKYCQYHVNSQQLAALSAITKPVHFDGVAEFWGRSYEDLAAFISDPEFIRLVWPDGEKFLDTAASEAFIGYEAVKHEVKVESEM</sequence>
<dbReference type="OMA" id="IDHEFTH"/>
<dbReference type="AlphaFoldDB" id="J0CXM4"/>
<evidence type="ECO:0000313" key="3">
    <source>
        <dbReference type="EMBL" id="EJD35551.1"/>
    </source>
</evidence>
<dbReference type="KEGG" id="adl:AURDEDRAFT_175349"/>
<dbReference type="InterPro" id="IPR009799">
    <property type="entry name" value="EthD_dom"/>
</dbReference>
<dbReference type="GO" id="GO:0016491">
    <property type="term" value="F:oxidoreductase activity"/>
    <property type="evidence" value="ECO:0007669"/>
    <property type="project" value="InterPro"/>
</dbReference>
<accession>J0CXM4</accession>
<dbReference type="Gene3D" id="3.30.70.100">
    <property type="match status" value="1"/>
</dbReference>
<dbReference type="eggNOG" id="ENOG502STMR">
    <property type="taxonomic scope" value="Eukaryota"/>
</dbReference>
<dbReference type="InParanoid" id="J0CXM4"/>
<dbReference type="Proteomes" id="UP000006514">
    <property type="component" value="Unassembled WGS sequence"/>
</dbReference>
<reference evidence="4" key="1">
    <citation type="journal article" date="2012" name="Science">
        <title>The Paleozoic origin of enzymatic lignin decomposition reconstructed from 31 fungal genomes.</title>
        <authorList>
            <person name="Floudas D."/>
            <person name="Binder M."/>
            <person name="Riley R."/>
            <person name="Barry K."/>
            <person name="Blanchette R.A."/>
            <person name="Henrissat B."/>
            <person name="Martinez A.T."/>
            <person name="Otillar R."/>
            <person name="Spatafora J.W."/>
            <person name="Yadav J.S."/>
            <person name="Aerts A."/>
            <person name="Benoit I."/>
            <person name="Boyd A."/>
            <person name="Carlson A."/>
            <person name="Copeland A."/>
            <person name="Coutinho P.M."/>
            <person name="de Vries R.P."/>
            <person name="Ferreira P."/>
            <person name="Findley K."/>
            <person name="Foster B."/>
            <person name="Gaskell J."/>
            <person name="Glotzer D."/>
            <person name="Gorecki P."/>
            <person name="Heitman J."/>
            <person name="Hesse C."/>
            <person name="Hori C."/>
            <person name="Igarashi K."/>
            <person name="Jurgens J.A."/>
            <person name="Kallen N."/>
            <person name="Kersten P."/>
            <person name="Kohler A."/>
            <person name="Kuees U."/>
            <person name="Kumar T.K.A."/>
            <person name="Kuo A."/>
            <person name="LaButti K."/>
            <person name="Larrondo L.F."/>
            <person name="Lindquist E."/>
            <person name="Ling A."/>
            <person name="Lombard V."/>
            <person name="Lucas S."/>
            <person name="Lundell T."/>
            <person name="Martin R."/>
            <person name="McLaughlin D.J."/>
            <person name="Morgenstern I."/>
            <person name="Morin E."/>
            <person name="Murat C."/>
            <person name="Nagy L.G."/>
            <person name="Nolan M."/>
            <person name="Ohm R.A."/>
            <person name="Patyshakuliyeva A."/>
            <person name="Rokas A."/>
            <person name="Ruiz-Duenas F.J."/>
            <person name="Sabat G."/>
            <person name="Salamov A."/>
            <person name="Samejima M."/>
            <person name="Schmutz J."/>
            <person name="Slot J.C."/>
            <person name="St John F."/>
            <person name="Stenlid J."/>
            <person name="Sun H."/>
            <person name="Sun S."/>
            <person name="Syed K."/>
            <person name="Tsang A."/>
            <person name="Wiebenga A."/>
            <person name="Young D."/>
            <person name="Pisabarro A."/>
            <person name="Eastwood D.C."/>
            <person name="Martin F."/>
            <person name="Cullen D."/>
            <person name="Grigoriev I.V."/>
            <person name="Hibbett D.S."/>
        </authorList>
    </citation>
    <scope>NUCLEOTIDE SEQUENCE [LARGE SCALE GENOMIC DNA]</scope>
    <source>
        <strain evidence="4">TFB10046</strain>
    </source>
</reference>
<evidence type="ECO:0000313" key="4">
    <source>
        <dbReference type="Proteomes" id="UP000006514"/>
    </source>
</evidence>
<organism evidence="3 4">
    <name type="scientific">Auricularia subglabra (strain TFB-10046 / SS5)</name>
    <name type="common">White-rot fungus</name>
    <name type="synonym">Auricularia delicata (strain TFB10046)</name>
    <dbReference type="NCBI Taxonomy" id="717982"/>
    <lineage>
        <taxon>Eukaryota</taxon>
        <taxon>Fungi</taxon>
        <taxon>Dikarya</taxon>
        <taxon>Basidiomycota</taxon>
        <taxon>Agaricomycotina</taxon>
        <taxon>Agaricomycetes</taxon>
        <taxon>Auriculariales</taxon>
        <taxon>Auriculariaceae</taxon>
        <taxon>Auricularia</taxon>
    </lineage>
</organism>
<keyword evidence="4" id="KW-1185">Reference proteome</keyword>
<gene>
    <name evidence="3" type="ORF">AURDEDRAFT_175349</name>
</gene>
<dbReference type="InterPro" id="IPR011008">
    <property type="entry name" value="Dimeric_a/b-barrel"/>
</dbReference>
<proteinExistence type="inferred from homology"/>